<evidence type="ECO:0000256" key="2">
    <source>
        <dbReference type="ARBA" id="ARBA00022723"/>
    </source>
</evidence>
<dbReference type="OrthoDB" id="9795104at2"/>
<dbReference type="GO" id="GO:0016705">
    <property type="term" value="F:oxidoreductase activity, acting on paired donors, with incorporation or reduction of molecular oxygen"/>
    <property type="evidence" value="ECO:0007669"/>
    <property type="project" value="UniProtKB-ARBA"/>
</dbReference>
<dbReference type="InterPro" id="IPR036922">
    <property type="entry name" value="Rieske_2Fe-2S_sf"/>
</dbReference>
<comment type="caution">
    <text evidence="8">The sequence shown here is derived from an EMBL/GenBank/DDBJ whole genome shotgun (WGS) entry which is preliminary data.</text>
</comment>
<dbReference type="PATRIC" id="fig|471514.4.peg.3417"/>
<keyword evidence="1" id="KW-0001">2Fe-2S</keyword>
<dbReference type="GO" id="GO:0051537">
    <property type="term" value="F:2 iron, 2 sulfur cluster binding"/>
    <property type="evidence" value="ECO:0007669"/>
    <property type="project" value="UniProtKB-KW"/>
</dbReference>
<evidence type="ECO:0000256" key="5">
    <source>
        <dbReference type="ARBA" id="ARBA00034078"/>
    </source>
</evidence>
<evidence type="ECO:0000313" key="8">
    <source>
        <dbReference type="EMBL" id="KPV44057.1"/>
    </source>
</evidence>
<name>A0A0P9CEM1_9BACL</name>
<evidence type="ECO:0000313" key="9">
    <source>
        <dbReference type="Proteomes" id="UP000050482"/>
    </source>
</evidence>
<dbReference type="RefSeq" id="WP_054968868.1">
    <property type="nucleotide sequence ID" value="NZ_LJCO01000041.1"/>
</dbReference>
<keyword evidence="4" id="KW-0411">Iron-sulfur</keyword>
<evidence type="ECO:0000259" key="7">
    <source>
        <dbReference type="PROSITE" id="PS51296"/>
    </source>
</evidence>
<sequence length="102" mass="11442">MSWQQVGRESDIAVRDMKSFVIQGEAITVYHLDEGWYATSDICTHQDCSLSEGDIEGEEIVCWCHGGAFDIKSGRATRMPCTVPVEAFQVQIRDGWIEVDLS</sequence>
<keyword evidence="9" id="KW-1185">Reference proteome</keyword>
<gene>
    <name evidence="8" type="ORF">AN477_09195</name>
</gene>
<comment type="cofactor">
    <cofactor evidence="5">
        <name>[2Fe-2S] cluster</name>
        <dbReference type="ChEBI" id="CHEBI:190135"/>
    </cofactor>
</comment>
<dbReference type="EMBL" id="LJCO01000041">
    <property type="protein sequence ID" value="KPV44057.1"/>
    <property type="molecule type" value="Genomic_DNA"/>
</dbReference>
<evidence type="ECO:0000256" key="6">
    <source>
        <dbReference type="ARBA" id="ARBA00038001"/>
    </source>
</evidence>
<dbReference type="GO" id="GO:0004497">
    <property type="term" value="F:monooxygenase activity"/>
    <property type="evidence" value="ECO:0007669"/>
    <property type="project" value="UniProtKB-ARBA"/>
</dbReference>
<dbReference type="Gene3D" id="2.102.10.10">
    <property type="entry name" value="Rieske [2Fe-2S] iron-sulphur domain"/>
    <property type="match status" value="1"/>
</dbReference>
<keyword evidence="2" id="KW-0479">Metal-binding</keyword>
<reference evidence="8 9" key="1">
    <citation type="submission" date="2015-09" db="EMBL/GenBank/DDBJ databases">
        <title>Draft genome sequence of Alicyclobacillus ferrooxydans DSM 22381.</title>
        <authorList>
            <person name="Hemp J."/>
        </authorList>
    </citation>
    <scope>NUCLEOTIDE SEQUENCE [LARGE SCALE GENOMIC DNA]</scope>
    <source>
        <strain evidence="8 9">TC-34</strain>
    </source>
</reference>
<dbReference type="AlphaFoldDB" id="A0A0P9CEM1"/>
<evidence type="ECO:0000256" key="3">
    <source>
        <dbReference type="ARBA" id="ARBA00023004"/>
    </source>
</evidence>
<proteinExistence type="inferred from homology"/>
<evidence type="ECO:0000256" key="1">
    <source>
        <dbReference type="ARBA" id="ARBA00022714"/>
    </source>
</evidence>
<dbReference type="PROSITE" id="PS51296">
    <property type="entry name" value="RIESKE"/>
    <property type="match status" value="1"/>
</dbReference>
<feature type="domain" description="Rieske" evidence="7">
    <location>
        <begin position="4"/>
        <end position="99"/>
    </location>
</feature>
<organism evidence="8 9">
    <name type="scientific">Alicyclobacillus ferrooxydans</name>
    <dbReference type="NCBI Taxonomy" id="471514"/>
    <lineage>
        <taxon>Bacteria</taxon>
        <taxon>Bacillati</taxon>
        <taxon>Bacillota</taxon>
        <taxon>Bacilli</taxon>
        <taxon>Bacillales</taxon>
        <taxon>Alicyclobacillaceae</taxon>
        <taxon>Alicyclobacillus</taxon>
    </lineage>
</organism>
<comment type="similarity">
    <text evidence="6">Belongs to the bacterial ring-hydroxylating dioxygenase ferredoxin component family.</text>
</comment>
<keyword evidence="3" id="KW-0408">Iron</keyword>
<protein>
    <recommendedName>
        <fullName evidence="7">Rieske domain-containing protein</fullName>
    </recommendedName>
</protein>
<accession>A0A0P9CEM1</accession>
<dbReference type="GO" id="GO:0046872">
    <property type="term" value="F:metal ion binding"/>
    <property type="evidence" value="ECO:0007669"/>
    <property type="project" value="UniProtKB-KW"/>
</dbReference>
<dbReference type="Pfam" id="PF00355">
    <property type="entry name" value="Rieske"/>
    <property type="match status" value="1"/>
</dbReference>
<evidence type="ECO:0000256" key="4">
    <source>
        <dbReference type="ARBA" id="ARBA00023014"/>
    </source>
</evidence>
<dbReference type="CDD" id="cd03528">
    <property type="entry name" value="Rieske_RO_ferredoxin"/>
    <property type="match status" value="1"/>
</dbReference>
<dbReference type="PANTHER" id="PTHR21496">
    <property type="entry name" value="FERREDOXIN-RELATED"/>
    <property type="match status" value="1"/>
</dbReference>
<dbReference type="SUPFAM" id="SSF50022">
    <property type="entry name" value="ISP domain"/>
    <property type="match status" value="1"/>
</dbReference>
<dbReference type="STRING" id="471514.AN477_09195"/>
<dbReference type="PANTHER" id="PTHR21496:SF0">
    <property type="entry name" value="RIESKE DOMAIN-CONTAINING PROTEIN"/>
    <property type="match status" value="1"/>
</dbReference>
<dbReference type="InterPro" id="IPR017941">
    <property type="entry name" value="Rieske_2Fe-2S"/>
</dbReference>
<dbReference type="Proteomes" id="UP000050482">
    <property type="component" value="Unassembled WGS sequence"/>
</dbReference>